<dbReference type="GO" id="GO:0070492">
    <property type="term" value="F:oligosaccharide binding"/>
    <property type="evidence" value="ECO:0007669"/>
    <property type="project" value="TreeGrafter"/>
</dbReference>
<evidence type="ECO:0000259" key="1">
    <source>
        <dbReference type="PROSITE" id="PS51782"/>
    </source>
</evidence>
<dbReference type="Gene3D" id="3.10.350.10">
    <property type="entry name" value="LysM domain"/>
    <property type="match status" value="2"/>
</dbReference>
<keyword evidence="4" id="KW-1185">Reference proteome</keyword>
<dbReference type="SUPFAM" id="SSF51445">
    <property type="entry name" value="(Trans)glycosidases"/>
    <property type="match status" value="1"/>
</dbReference>
<dbReference type="Pfam" id="PF01476">
    <property type="entry name" value="LysM"/>
    <property type="match status" value="2"/>
</dbReference>
<dbReference type="Gene3D" id="3.20.20.80">
    <property type="entry name" value="Glycosidases"/>
    <property type="match status" value="1"/>
</dbReference>
<sequence>MDIHIVAPGDTIASIAARYGVSPSRLSYDNQLNEQTHLVVGQALLVLRPELVHEVFPGDTPSSISSQYGISALELLRNNPFLSNQPYLVPGEYLIIRYEGGKTGSMETDGYAYPFINRPLLRQTLPYLTALSIFSYGFTPEGELIPVDDGPLISMAREFDTRCVLVLTPFSASGSFDNNLVTLVTNNLEVQNRVIENLLQTVSQKPYQEVDVDFEFIRAEDRIPYVEFVRNLTRRMNAVGVMVSVALAPKVSADQPGLLYEGIDYRLLGEAANTVLLMTYEWGYT</sequence>
<evidence type="ECO:0000259" key="2">
    <source>
        <dbReference type="PROSITE" id="PS51910"/>
    </source>
</evidence>
<evidence type="ECO:0000313" key="3">
    <source>
        <dbReference type="EMBL" id="SHF37370.1"/>
    </source>
</evidence>
<dbReference type="RefSeq" id="WP_072854000.1">
    <property type="nucleotide sequence ID" value="NZ_FQVI01000024.1"/>
</dbReference>
<dbReference type="GO" id="GO:0012505">
    <property type="term" value="C:endomembrane system"/>
    <property type="evidence" value="ECO:0007669"/>
    <property type="project" value="TreeGrafter"/>
</dbReference>
<feature type="non-terminal residue" evidence="3">
    <location>
        <position position="285"/>
    </location>
</feature>
<dbReference type="PROSITE" id="PS51782">
    <property type="entry name" value="LYSM"/>
    <property type="match status" value="2"/>
</dbReference>
<dbReference type="CDD" id="cd00118">
    <property type="entry name" value="LysM"/>
    <property type="match status" value="2"/>
</dbReference>
<accession>A0A1M5B4K5</accession>
<feature type="domain" description="LysM" evidence="1">
    <location>
        <begin position="2"/>
        <end position="46"/>
    </location>
</feature>
<dbReference type="InterPro" id="IPR017853">
    <property type="entry name" value="GH"/>
</dbReference>
<dbReference type="InterPro" id="IPR018392">
    <property type="entry name" value="LysM"/>
</dbReference>
<dbReference type="PANTHER" id="PTHR46066">
    <property type="entry name" value="CHITINASE DOMAIN-CONTAINING PROTEIN 1 FAMILY MEMBER"/>
    <property type="match status" value="1"/>
</dbReference>
<dbReference type="InterPro" id="IPR036779">
    <property type="entry name" value="LysM_dom_sf"/>
</dbReference>
<dbReference type="InterPro" id="IPR001223">
    <property type="entry name" value="Glyco_hydro18_cat"/>
</dbReference>
<proteinExistence type="predicted"/>
<dbReference type="GO" id="GO:0005975">
    <property type="term" value="P:carbohydrate metabolic process"/>
    <property type="evidence" value="ECO:0007669"/>
    <property type="project" value="InterPro"/>
</dbReference>
<dbReference type="SMART" id="SM00257">
    <property type="entry name" value="LysM"/>
    <property type="match status" value="2"/>
</dbReference>
<evidence type="ECO:0000313" key="4">
    <source>
        <dbReference type="Proteomes" id="UP000184245"/>
    </source>
</evidence>
<dbReference type="AlphaFoldDB" id="A0A1M5B4K5"/>
<gene>
    <name evidence="3" type="ORF">SAMN02745158_03469</name>
</gene>
<dbReference type="OrthoDB" id="9769314at2"/>
<organism evidence="3 4">
    <name type="scientific">Lactonifactor longoviformis DSM 17459</name>
    <dbReference type="NCBI Taxonomy" id="1122155"/>
    <lineage>
        <taxon>Bacteria</taxon>
        <taxon>Bacillati</taxon>
        <taxon>Bacillota</taxon>
        <taxon>Clostridia</taxon>
        <taxon>Eubacteriales</taxon>
        <taxon>Clostridiaceae</taxon>
        <taxon>Lactonifactor</taxon>
    </lineage>
</organism>
<feature type="domain" description="GH18" evidence="2">
    <location>
        <begin position="101"/>
        <end position="285"/>
    </location>
</feature>
<name>A0A1M5B4K5_9CLOT</name>
<dbReference type="PANTHER" id="PTHR46066:SF2">
    <property type="entry name" value="CHITINASE DOMAIN-CONTAINING PROTEIN 1"/>
    <property type="match status" value="1"/>
</dbReference>
<dbReference type="PROSITE" id="PS51910">
    <property type="entry name" value="GH18_2"/>
    <property type="match status" value="1"/>
</dbReference>
<dbReference type="EMBL" id="FQVI01000024">
    <property type="protein sequence ID" value="SHF37370.1"/>
    <property type="molecule type" value="Genomic_DNA"/>
</dbReference>
<dbReference type="Proteomes" id="UP000184245">
    <property type="component" value="Unassembled WGS sequence"/>
</dbReference>
<reference evidence="3 4" key="1">
    <citation type="submission" date="2016-11" db="EMBL/GenBank/DDBJ databases">
        <authorList>
            <person name="Jaros S."/>
            <person name="Januszkiewicz K."/>
            <person name="Wedrychowicz H."/>
        </authorList>
    </citation>
    <scope>NUCLEOTIDE SEQUENCE [LARGE SCALE GENOMIC DNA]</scope>
    <source>
        <strain evidence="3 4">DSM 17459</strain>
    </source>
</reference>
<feature type="domain" description="LysM" evidence="1">
    <location>
        <begin position="51"/>
        <end position="96"/>
    </location>
</feature>
<dbReference type="SUPFAM" id="SSF54106">
    <property type="entry name" value="LysM domain"/>
    <property type="match status" value="2"/>
</dbReference>
<dbReference type="STRING" id="1122155.SAMN02745158_03469"/>
<protein>
    <submittedName>
        <fullName evidence="3">LysM domain-containing protein</fullName>
    </submittedName>
</protein>